<reference evidence="2 3" key="1">
    <citation type="submission" date="2016-07" db="EMBL/GenBank/DDBJ databases">
        <title>Pervasive Adenine N6-methylation of Active Genes in Fungi.</title>
        <authorList>
            <consortium name="DOE Joint Genome Institute"/>
            <person name="Mondo S.J."/>
            <person name="Dannebaum R.O."/>
            <person name="Kuo R.C."/>
            <person name="Labutti K."/>
            <person name="Haridas S."/>
            <person name="Kuo A."/>
            <person name="Salamov A."/>
            <person name="Ahrendt S.R."/>
            <person name="Lipzen A."/>
            <person name="Sullivan W."/>
            <person name="Andreopoulos W.B."/>
            <person name="Clum A."/>
            <person name="Lindquist E."/>
            <person name="Daum C."/>
            <person name="Ramamoorthy G.K."/>
            <person name="Gryganskyi A."/>
            <person name="Culley D."/>
            <person name="Magnuson J.K."/>
            <person name="James T.Y."/>
            <person name="O'Malley M.A."/>
            <person name="Stajich J.E."/>
            <person name="Spatafora J.W."/>
            <person name="Visel A."/>
            <person name="Grigoriev I.V."/>
        </authorList>
    </citation>
    <scope>NUCLEOTIDE SEQUENCE [LARGE SCALE GENOMIC DNA]</scope>
    <source>
        <strain evidence="2 3">68-887.2</strain>
    </source>
</reference>
<protein>
    <submittedName>
        <fullName evidence="2">Uncharacterized protein</fullName>
    </submittedName>
</protein>
<dbReference type="Proteomes" id="UP000193986">
    <property type="component" value="Unassembled WGS sequence"/>
</dbReference>
<dbReference type="EMBL" id="MCFC01000078">
    <property type="protein sequence ID" value="ORY23547.1"/>
    <property type="molecule type" value="Genomic_DNA"/>
</dbReference>
<accession>A0A1Y2AMU9</accession>
<gene>
    <name evidence="2" type="ORF">BCR39DRAFT_549124</name>
</gene>
<evidence type="ECO:0000313" key="2">
    <source>
        <dbReference type="EMBL" id="ORY23547.1"/>
    </source>
</evidence>
<dbReference type="AlphaFoldDB" id="A0A1Y2AMU9"/>
<dbReference type="InParanoid" id="A0A1Y2AMU9"/>
<organism evidence="2 3">
    <name type="scientific">Naematelia encephala</name>
    <dbReference type="NCBI Taxonomy" id="71784"/>
    <lineage>
        <taxon>Eukaryota</taxon>
        <taxon>Fungi</taxon>
        <taxon>Dikarya</taxon>
        <taxon>Basidiomycota</taxon>
        <taxon>Agaricomycotina</taxon>
        <taxon>Tremellomycetes</taxon>
        <taxon>Tremellales</taxon>
        <taxon>Naemateliaceae</taxon>
        <taxon>Naematelia</taxon>
    </lineage>
</organism>
<feature type="compositionally biased region" description="Polar residues" evidence="1">
    <location>
        <begin position="148"/>
        <end position="157"/>
    </location>
</feature>
<name>A0A1Y2AMU9_9TREE</name>
<feature type="region of interest" description="Disordered" evidence="1">
    <location>
        <begin position="118"/>
        <end position="165"/>
    </location>
</feature>
<keyword evidence="3" id="KW-1185">Reference proteome</keyword>
<evidence type="ECO:0000256" key="1">
    <source>
        <dbReference type="SAM" id="MobiDB-lite"/>
    </source>
</evidence>
<sequence length="342" mass="37291">MGYTIILQWTLPPSPTRQLNLSEIISTRILTHYSLSSPTRSTVQFRTYRTSSLELTTIMYSPPLPAVRDLVIQGVRDDTAYLFLEARHTSTASQENGQSEKQEDKIKAKTEVIEDDGFEIIDPPPPLSLSSTKTSTAVGGGTPVGDSGDNNASSSKPGVSGPGAKKARYRIMAVRPAVSTVPMLQNLLSPLVLGLTKAARAAATTTGSSLPTPTPIPGTSHLLTSLTYPPLPTPLPTIRLTVHILPTTSSSSPQSIILEGEFVRDTALPHSRHSYQETILRECLEGCIPVGTGEIRWFTWDAKNDKDDENKHDDDEKSWQGIERTRRASYLLAKCLKESSII</sequence>
<dbReference type="OrthoDB" id="2565062at2759"/>
<evidence type="ECO:0000313" key="3">
    <source>
        <dbReference type="Proteomes" id="UP000193986"/>
    </source>
</evidence>
<proteinExistence type="predicted"/>
<comment type="caution">
    <text evidence="2">The sequence shown here is derived from an EMBL/GenBank/DDBJ whole genome shotgun (WGS) entry which is preliminary data.</text>
</comment>